<protein>
    <submittedName>
        <fullName evidence="3">ChiA1-BD-binding domain protein</fullName>
    </submittedName>
</protein>
<organism evidence="3">
    <name type="scientific">Myoviridae sp. ctk6V34</name>
    <dbReference type="NCBI Taxonomy" id="2825164"/>
    <lineage>
        <taxon>Viruses</taxon>
        <taxon>Duplodnaviria</taxon>
        <taxon>Heunggongvirae</taxon>
        <taxon>Uroviricota</taxon>
        <taxon>Caudoviricetes</taxon>
    </lineage>
</organism>
<reference evidence="3" key="1">
    <citation type="journal article" date="2021" name="Proc. Natl. Acad. Sci. U.S.A.">
        <title>A Catalog of Tens of Thousands of Viruses from Human Metagenomes Reveals Hidden Associations with Chronic Diseases.</title>
        <authorList>
            <person name="Tisza M.J."/>
            <person name="Buck C.B."/>
        </authorList>
    </citation>
    <scope>NUCLEOTIDE SEQUENCE</scope>
    <source>
        <strain evidence="3">Ctk6V34</strain>
    </source>
</reference>
<feature type="domain" description="Chitin-binding type-3" evidence="2">
    <location>
        <begin position="35"/>
        <end position="77"/>
    </location>
</feature>
<dbReference type="Gene3D" id="2.10.10.90">
    <property type="match status" value="1"/>
</dbReference>
<dbReference type="GO" id="GO:0030246">
    <property type="term" value="F:carbohydrate binding"/>
    <property type="evidence" value="ECO:0007669"/>
    <property type="project" value="InterPro"/>
</dbReference>
<dbReference type="SUPFAM" id="SSF51055">
    <property type="entry name" value="Carbohydrate binding domain"/>
    <property type="match status" value="1"/>
</dbReference>
<dbReference type="Pfam" id="PF02839">
    <property type="entry name" value="CBM_5_12"/>
    <property type="match status" value="1"/>
</dbReference>
<keyword evidence="1" id="KW-0378">Hydrolase</keyword>
<dbReference type="GO" id="GO:0004553">
    <property type="term" value="F:hydrolase activity, hydrolyzing O-glycosyl compounds"/>
    <property type="evidence" value="ECO:0007669"/>
    <property type="project" value="InterPro"/>
</dbReference>
<sequence>MSLTNNQKQLIELVSSMLPTAPAEIAQKNVDWYKQWSAGEKLSVGDRRAYEGILYEVVQAHTMQSGWEPPNVPALFKRVWTEEWPEWAQPTGAHDAYAKGAKVTHNGKKWISTADNNVWEPGVYGWEEIE</sequence>
<accession>A0A8S5V3K5</accession>
<dbReference type="GO" id="GO:0005975">
    <property type="term" value="P:carbohydrate metabolic process"/>
    <property type="evidence" value="ECO:0007669"/>
    <property type="project" value="InterPro"/>
</dbReference>
<name>A0A8S5V3K5_9CAUD</name>
<evidence type="ECO:0000259" key="2">
    <source>
        <dbReference type="Pfam" id="PF02839"/>
    </source>
</evidence>
<dbReference type="GO" id="GO:0005576">
    <property type="term" value="C:extracellular region"/>
    <property type="evidence" value="ECO:0007669"/>
    <property type="project" value="InterPro"/>
</dbReference>
<proteinExistence type="predicted"/>
<dbReference type="InterPro" id="IPR036573">
    <property type="entry name" value="CBM_sf_5/12"/>
</dbReference>
<evidence type="ECO:0000256" key="1">
    <source>
        <dbReference type="ARBA" id="ARBA00022801"/>
    </source>
</evidence>
<dbReference type="EMBL" id="BK016190">
    <property type="protein sequence ID" value="DAG01268.1"/>
    <property type="molecule type" value="Genomic_DNA"/>
</dbReference>
<dbReference type="InterPro" id="IPR003610">
    <property type="entry name" value="CBM5/12"/>
</dbReference>
<evidence type="ECO:0000313" key="3">
    <source>
        <dbReference type="EMBL" id="DAG01268.1"/>
    </source>
</evidence>
<dbReference type="CDD" id="cd12214">
    <property type="entry name" value="ChiA1_BD"/>
    <property type="match status" value="1"/>
</dbReference>